<accession>A0A835WR16</accession>
<dbReference type="OrthoDB" id="10507508at2759"/>
<dbReference type="EMBL" id="JAEHOD010000006">
    <property type="protein sequence ID" value="KAG2452125.1"/>
    <property type="molecule type" value="Genomic_DNA"/>
</dbReference>
<dbReference type="Pfam" id="PF12499">
    <property type="entry name" value="DUF3707"/>
    <property type="match status" value="1"/>
</dbReference>
<dbReference type="AlphaFoldDB" id="A0A835WR16"/>
<dbReference type="InterPro" id="IPR024616">
    <property type="entry name" value="Pherophorin"/>
</dbReference>
<name>A0A835WR16_9CHLO</name>
<evidence type="ECO:0000313" key="2">
    <source>
        <dbReference type="EMBL" id="KAG2452125.1"/>
    </source>
</evidence>
<feature type="domain" description="Pherophorin" evidence="1">
    <location>
        <begin position="134"/>
        <end position="282"/>
    </location>
</feature>
<organism evidence="2 3">
    <name type="scientific">Chlamydomonas schloesseri</name>
    <dbReference type="NCBI Taxonomy" id="2026947"/>
    <lineage>
        <taxon>Eukaryota</taxon>
        <taxon>Viridiplantae</taxon>
        <taxon>Chlorophyta</taxon>
        <taxon>core chlorophytes</taxon>
        <taxon>Chlorophyceae</taxon>
        <taxon>CS clade</taxon>
        <taxon>Chlamydomonadales</taxon>
        <taxon>Chlamydomonadaceae</taxon>
        <taxon>Chlamydomonas</taxon>
    </lineage>
</organism>
<comment type="caution">
    <text evidence="2">The sequence shown here is derived from an EMBL/GenBank/DDBJ whole genome shotgun (WGS) entry which is preliminary data.</text>
</comment>
<protein>
    <recommendedName>
        <fullName evidence="1">Pherophorin domain-containing protein</fullName>
    </recommendedName>
</protein>
<evidence type="ECO:0000259" key="1">
    <source>
        <dbReference type="Pfam" id="PF12499"/>
    </source>
</evidence>
<proteinExistence type="predicted"/>
<sequence length="288" mass="30204">MLESPASIVIRDFRELSSGSATMCFSLDDASACDWPALLSSGVSGGPAGSSSDASGAGLPWKLALVDSTEQCCPVFAAPGAGGSLGGSSSSSSSSKSCKELGTPAVVLEDDNGATLYVARLPRACSLDKVKAAFPFCSCKTAPAGLIPFSADPFMVPLEDGDTYCLNLKVKPGDASEPCTQDLDKVEFLATSPEGRGSLRAVSILLNGTLHEMRPQLWRMHATVENNRAAVLPVLLEPAWTREFVEQNHPQLCLSFSEGRTPAVISKEELIYALHSGPSCCPTHSASY</sequence>
<dbReference type="Proteomes" id="UP000613740">
    <property type="component" value="Unassembled WGS sequence"/>
</dbReference>
<keyword evidence="3" id="KW-1185">Reference proteome</keyword>
<evidence type="ECO:0000313" key="3">
    <source>
        <dbReference type="Proteomes" id="UP000613740"/>
    </source>
</evidence>
<gene>
    <name evidence="2" type="ORF">HYH02_003157</name>
</gene>
<reference evidence="2" key="1">
    <citation type="journal article" date="2020" name="bioRxiv">
        <title>Comparative genomics of Chlamydomonas.</title>
        <authorList>
            <person name="Craig R.J."/>
            <person name="Hasan A.R."/>
            <person name="Ness R.W."/>
            <person name="Keightley P.D."/>
        </authorList>
    </citation>
    <scope>NUCLEOTIDE SEQUENCE</scope>
    <source>
        <strain evidence="2">CCAP 11/173</strain>
    </source>
</reference>